<dbReference type="EMBL" id="CABFJX010000235">
    <property type="protein sequence ID" value="VTT68974.1"/>
    <property type="molecule type" value="Genomic_DNA"/>
</dbReference>
<proteinExistence type="predicted"/>
<accession>A0A9Q9RPJ9</accession>
<comment type="caution">
    <text evidence="1">The sequence shown here is derived from an EMBL/GenBank/DDBJ whole genome shotgun (WGS) entry which is preliminary data.</text>
</comment>
<name>A0A9Q9RPJ9_FUSFU</name>
<evidence type="ECO:0000313" key="2">
    <source>
        <dbReference type="Proteomes" id="UP000760494"/>
    </source>
</evidence>
<evidence type="ECO:0000313" key="1">
    <source>
        <dbReference type="EMBL" id="VTT68974.1"/>
    </source>
</evidence>
<reference evidence="1" key="1">
    <citation type="submission" date="2019-05" db="EMBL/GenBank/DDBJ databases">
        <authorList>
            <person name="Piombo E."/>
        </authorList>
    </citation>
    <scope>NUCLEOTIDE SEQUENCE</scope>
    <source>
        <strain evidence="1">C2S</strain>
    </source>
</reference>
<protein>
    <submittedName>
        <fullName evidence="1">Uncharacterized protein</fullName>
    </submittedName>
</protein>
<organism evidence="1 2">
    <name type="scientific">Fusarium fujikuroi</name>
    <name type="common">Bakanae and foot rot disease fungus</name>
    <name type="synonym">Gibberella fujikuroi</name>
    <dbReference type="NCBI Taxonomy" id="5127"/>
    <lineage>
        <taxon>Eukaryota</taxon>
        <taxon>Fungi</taxon>
        <taxon>Dikarya</taxon>
        <taxon>Ascomycota</taxon>
        <taxon>Pezizomycotina</taxon>
        <taxon>Sordariomycetes</taxon>
        <taxon>Hypocreomycetidae</taxon>
        <taxon>Hypocreales</taxon>
        <taxon>Nectriaceae</taxon>
        <taxon>Fusarium</taxon>
        <taxon>Fusarium fujikuroi species complex</taxon>
    </lineage>
</organism>
<sequence>MTEDVLYGRTGRTDGHNRSQDVQKVAGAANALAENEDAQAWAGGSAGIGRSSSIKMSQTYPCKVVGRPQIGRASQRAVESDRDLGGLERGPSCIQPKVQWSLILNSTSRIQRNSTFEVIPGARAANGSSWPASNFFV</sequence>
<gene>
    <name evidence="1" type="ORF">C2S_7263</name>
</gene>
<dbReference type="AlphaFoldDB" id="A0A9Q9RPJ9"/>
<dbReference type="Proteomes" id="UP000760494">
    <property type="component" value="Unassembled WGS sequence"/>
</dbReference>